<keyword evidence="2" id="KW-1185">Reference proteome</keyword>
<sequence length="35" mass="4228">MRWFPLFWILILVGVVMASYDRDLKPFMMPPNSQK</sequence>
<accession>A0A1H3N202</accession>
<name>A0A1H3N202_9RHOB</name>
<dbReference type="STRING" id="576131.SAMN05444486_104124"/>
<evidence type="ECO:0000313" key="1">
    <source>
        <dbReference type="EMBL" id="SDY82794.1"/>
    </source>
</evidence>
<protein>
    <submittedName>
        <fullName evidence="1">Uncharacterized protein</fullName>
    </submittedName>
</protein>
<reference evidence="1 2" key="1">
    <citation type="submission" date="2016-10" db="EMBL/GenBank/DDBJ databases">
        <authorList>
            <person name="de Groot N.N."/>
        </authorList>
    </citation>
    <scope>NUCLEOTIDE SEQUENCE [LARGE SCALE GENOMIC DNA]</scope>
    <source>
        <strain evidence="1 2">DSM 24677</strain>
    </source>
</reference>
<dbReference type="EMBL" id="FNPR01000004">
    <property type="protein sequence ID" value="SDY82794.1"/>
    <property type="molecule type" value="Genomic_DNA"/>
</dbReference>
<evidence type="ECO:0000313" key="2">
    <source>
        <dbReference type="Proteomes" id="UP000199026"/>
    </source>
</evidence>
<proteinExistence type="predicted"/>
<organism evidence="1 2">
    <name type="scientific">Lentibacter algarum</name>
    <dbReference type="NCBI Taxonomy" id="576131"/>
    <lineage>
        <taxon>Bacteria</taxon>
        <taxon>Pseudomonadati</taxon>
        <taxon>Pseudomonadota</taxon>
        <taxon>Alphaproteobacteria</taxon>
        <taxon>Rhodobacterales</taxon>
        <taxon>Roseobacteraceae</taxon>
        <taxon>Lentibacter</taxon>
    </lineage>
</organism>
<dbReference type="Proteomes" id="UP000199026">
    <property type="component" value="Unassembled WGS sequence"/>
</dbReference>
<dbReference type="AlphaFoldDB" id="A0A1H3N202"/>
<gene>
    <name evidence="1" type="ORF">SAMN05444486_104124</name>
</gene>